<dbReference type="Gene3D" id="2.20.70.10">
    <property type="match status" value="2"/>
</dbReference>
<reference evidence="2 3" key="1">
    <citation type="submission" date="2019-07" db="EMBL/GenBank/DDBJ databases">
        <title>Genomes of Cafeteria roenbergensis.</title>
        <authorList>
            <person name="Fischer M.G."/>
            <person name="Hackl T."/>
            <person name="Roman M."/>
        </authorList>
    </citation>
    <scope>NUCLEOTIDE SEQUENCE [LARGE SCALE GENOMIC DNA]</scope>
    <source>
        <strain evidence="2 3">Cflag</strain>
    </source>
</reference>
<dbReference type="InterPro" id="IPR036020">
    <property type="entry name" value="WW_dom_sf"/>
</dbReference>
<feature type="domain" description="WW" evidence="1">
    <location>
        <begin position="181"/>
        <end position="215"/>
    </location>
</feature>
<dbReference type="InterPro" id="IPR001202">
    <property type="entry name" value="WW_dom"/>
</dbReference>
<dbReference type="CDD" id="cd00201">
    <property type="entry name" value="WW"/>
    <property type="match status" value="2"/>
</dbReference>
<dbReference type="InterPro" id="IPR053233">
    <property type="entry name" value="ABRA-related"/>
</dbReference>
<protein>
    <recommendedName>
        <fullName evidence="1">WW domain-containing protein</fullName>
    </recommendedName>
</protein>
<dbReference type="SUPFAM" id="SSF51045">
    <property type="entry name" value="WW domain"/>
    <property type="match status" value="2"/>
</dbReference>
<dbReference type="SMART" id="SM00456">
    <property type="entry name" value="WW"/>
    <property type="match status" value="2"/>
</dbReference>
<dbReference type="Proteomes" id="UP000325113">
    <property type="component" value="Unassembled WGS sequence"/>
</dbReference>
<dbReference type="EMBL" id="VLTM01000069">
    <property type="protein sequence ID" value="KAA0158240.1"/>
    <property type="molecule type" value="Genomic_DNA"/>
</dbReference>
<gene>
    <name evidence="2" type="ORF">FNF31_05474</name>
</gene>
<dbReference type="Pfam" id="PF00397">
    <property type="entry name" value="WW"/>
    <property type="match status" value="2"/>
</dbReference>
<organism evidence="2 3">
    <name type="scientific">Cafeteria roenbergensis</name>
    <name type="common">Marine flagellate</name>
    <dbReference type="NCBI Taxonomy" id="33653"/>
    <lineage>
        <taxon>Eukaryota</taxon>
        <taxon>Sar</taxon>
        <taxon>Stramenopiles</taxon>
        <taxon>Bigyra</taxon>
        <taxon>Opalozoa</taxon>
        <taxon>Bicosoecida</taxon>
        <taxon>Cafeteriaceae</taxon>
        <taxon>Cafeteria</taxon>
    </lineage>
</organism>
<proteinExistence type="predicted"/>
<dbReference type="PROSITE" id="PS50020">
    <property type="entry name" value="WW_DOMAIN_2"/>
    <property type="match status" value="2"/>
</dbReference>
<evidence type="ECO:0000313" key="2">
    <source>
        <dbReference type="EMBL" id="KAA0158240.1"/>
    </source>
</evidence>
<dbReference type="PROSITE" id="PS01159">
    <property type="entry name" value="WW_DOMAIN_1"/>
    <property type="match status" value="2"/>
</dbReference>
<name>A0A5A8D1J5_CAFRO</name>
<feature type="domain" description="WW" evidence="1">
    <location>
        <begin position="36"/>
        <end position="66"/>
    </location>
</feature>
<evidence type="ECO:0000313" key="3">
    <source>
        <dbReference type="Proteomes" id="UP000325113"/>
    </source>
</evidence>
<dbReference type="PANTHER" id="PTHR21715:SF0">
    <property type="entry name" value="RH04127P"/>
    <property type="match status" value="1"/>
</dbReference>
<comment type="caution">
    <text evidence="2">The sequence shown here is derived from an EMBL/GenBank/DDBJ whole genome shotgun (WGS) entry which is preliminary data.</text>
</comment>
<accession>A0A5A8D1J5</accession>
<dbReference type="PANTHER" id="PTHR21715">
    <property type="entry name" value="RH04127P"/>
    <property type="match status" value="1"/>
</dbReference>
<evidence type="ECO:0000259" key="1">
    <source>
        <dbReference type="PROSITE" id="PS50020"/>
    </source>
</evidence>
<dbReference type="AlphaFoldDB" id="A0A5A8D1J5"/>
<sequence>MRQAVLAQCQQLGVSPDESEDVLVLVVESLLADPLPGWQEERDSATGSAYWYNIETGESTWKNPVDEAYAERIQQLRARQSAAASAAGGGAAGSAQAGGSGASAWTDAAVAAGSAGGRGGGAFGSHASSGGTSGRILTPAEMLASPIHRPAVEDVAAVLGIDPVSDGEFLIIAAECLAAGQTLPPGWQTAFDEQQQHDYWWNDVTGESQWEHPAYGGFRRRFQQDKARKLEARAHIQRQAQQAQHHGRLAELEQAARESLAGLQAGC</sequence>